<evidence type="ECO:0000256" key="3">
    <source>
        <dbReference type="RuleBase" id="RU368077"/>
    </source>
</evidence>
<dbReference type="RefSeq" id="WP_283223459.1">
    <property type="nucleotide sequence ID" value="NZ_JASGBH010000002.1"/>
</dbReference>
<accession>A0ABT6X4P2</accession>
<dbReference type="Pfam" id="PF00702">
    <property type="entry name" value="Hydrolase"/>
    <property type="match status" value="1"/>
</dbReference>
<dbReference type="Gene3D" id="1.10.150.240">
    <property type="entry name" value="Putative phosphatase, domain 2"/>
    <property type="match status" value="1"/>
</dbReference>
<dbReference type="SFLD" id="SFLDG01129">
    <property type="entry name" value="C1.5:_HAD__Beta-PGM__Phosphata"/>
    <property type="match status" value="1"/>
</dbReference>
<dbReference type="NCBIfam" id="TIGR01428">
    <property type="entry name" value="HAD_type_II"/>
    <property type="match status" value="1"/>
</dbReference>
<dbReference type="Proteomes" id="UP001431902">
    <property type="component" value="Unassembled WGS sequence"/>
</dbReference>
<evidence type="ECO:0000256" key="1">
    <source>
        <dbReference type="ARBA" id="ARBA00008106"/>
    </source>
</evidence>
<dbReference type="InterPro" id="IPR023214">
    <property type="entry name" value="HAD_sf"/>
</dbReference>
<dbReference type="NCBIfam" id="TIGR01493">
    <property type="entry name" value="HAD-SF-IA-v2"/>
    <property type="match status" value="1"/>
</dbReference>
<dbReference type="SFLD" id="SFLDG01135">
    <property type="entry name" value="C1.5.6:_HAD__Beta-PGM__Phospha"/>
    <property type="match status" value="1"/>
</dbReference>
<comment type="caution">
    <text evidence="4">The sequence shown here is derived from an EMBL/GenBank/DDBJ whole genome shotgun (WGS) entry which is preliminary data.</text>
</comment>
<dbReference type="InterPro" id="IPR006328">
    <property type="entry name" value="2-HAD"/>
</dbReference>
<proteinExistence type="inferred from homology"/>
<comment type="function">
    <text evidence="3">Catalyzes the hydrolytic dehalogenation of small (S)-2-haloalkanoic acids to yield the corresponding (R)-2-hydroxyalkanoic acids.</text>
</comment>
<dbReference type="InterPro" id="IPR023198">
    <property type="entry name" value="PGP-like_dom2"/>
</dbReference>
<protein>
    <recommendedName>
        <fullName evidence="3">(S)-2-haloacid dehalogenase</fullName>
        <ecNumber evidence="3">3.8.1.2</ecNumber>
    </recommendedName>
    <alternativeName>
        <fullName evidence="3">2-haloalkanoic acid dehalogenase</fullName>
    </alternativeName>
    <alternativeName>
        <fullName evidence="3">Halocarboxylic acid halidohydrolase</fullName>
    </alternativeName>
    <alternativeName>
        <fullName evidence="3">L-2-haloacid dehalogenase</fullName>
    </alternativeName>
</protein>
<dbReference type="PANTHER" id="PTHR43316">
    <property type="entry name" value="HYDROLASE, HALOACID DELAHOGENASE-RELATED"/>
    <property type="match status" value="1"/>
</dbReference>
<dbReference type="PANTHER" id="PTHR43316:SF3">
    <property type="entry name" value="HALOACID DEHALOGENASE, TYPE II (AFU_ORTHOLOGUE AFUA_2G07750)-RELATED"/>
    <property type="match status" value="1"/>
</dbReference>
<comment type="similarity">
    <text evidence="1 3">Belongs to the HAD-like hydrolase superfamily. S-2-haloalkanoic acid dehalogenase family.</text>
</comment>
<dbReference type="SFLD" id="SFLDS00003">
    <property type="entry name" value="Haloacid_Dehalogenase"/>
    <property type="match status" value="1"/>
</dbReference>
<organism evidence="4 5">
    <name type="scientific">Limnohabitans lacus</name>
    <dbReference type="NCBI Taxonomy" id="3045173"/>
    <lineage>
        <taxon>Bacteria</taxon>
        <taxon>Pseudomonadati</taxon>
        <taxon>Pseudomonadota</taxon>
        <taxon>Betaproteobacteria</taxon>
        <taxon>Burkholderiales</taxon>
        <taxon>Comamonadaceae</taxon>
        <taxon>Limnohabitans</taxon>
    </lineage>
</organism>
<evidence type="ECO:0000256" key="2">
    <source>
        <dbReference type="ARBA" id="ARBA00022801"/>
    </source>
</evidence>
<dbReference type="PRINTS" id="PR00413">
    <property type="entry name" value="HADHALOGNASE"/>
</dbReference>
<dbReference type="InterPro" id="IPR006439">
    <property type="entry name" value="HAD-SF_hydro_IA"/>
</dbReference>
<dbReference type="EC" id="3.8.1.2" evidence="3"/>
<reference evidence="4" key="1">
    <citation type="submission" date="2023-05" db="EMBL/GenBank/DDBJ databases">
        <title>Limnohabitans sp. strain HM2-2 Genome sequencing and assembly.</title>
        <authorList>
            <person name="Jung Y."/>
        </authorList>
    </citation>
    <scope>NUCLEOTIDE SEQUENCE</scope>
    <source>
        <strain evidence="4">HM2-2</strain>
    </source>
</reference>
<dbReference type="EMBL" id="JASGBH010000002">
    <property type="protein sequence ID" value="MDI9233067.1"/>
    <property type="molecule type" value="Genomic_DNA"/>
</dbReference>
<keyword evidence="5" id="KW-1185">Reference proteome</keyword>
<dbReference type="InterPro" id="IPR036412">
    <property type="entry name" value="HAD-like_sf"/>
</dbReference>
<dbReference type="InterPro" id="IPR051540">
    <property type="entry name" value="S-2-haloacid_dehalogenase"/>
</dbReference>
<sequence length="241" mass="26863">MTIKAVVFDAYGTLFDVYSIQVLADTLYPGQGADIAVKWRDKQIEYTRLITQSDPHGASGSQYFRPFWELTRLSLEYTLDRLKLDRESGQLEKLMQQYAHLTPFPENLAVLRKIKAKGLMTAILSNGSVDMLNSAVQSAGMEGVLDHVISVDPIRLFKTSPESYGLVQKTIALHKDEVLFVSSNAWDALGATWFGFTTHWVNRQGLPFETLTPQPHFSGPDLNSVLTSLGDETGLQAQIPI</sequence>
<gene>
    <name evidence="4" type="ORF">QLQ16_04365</name>
</gene>
<dbReference type="CDD" id="cd02588">
    <property type="entry name" value="HAD_L2-DEX"/>
    <property type="match status" value="1"/>
</dbReference>
<comment type="catalytic activity">
    <reaction evidence="3">
        <text>an (S)-2-haloacid + H2O = a (2R)-2-hydroxycarboxylate + a halide anion + H(+)</text>
        <dbReference type="Rhea" id="RHEA:11192"/>
        <dbReference type="ChEBI" id="CHEBI:15377"/>
        <dbReference type="ChEBI" id="CHEBI:15378"/>
        <dbReference type="ChEBI" id="CHEBI:16042"/>
        <dbReference type="ChEBI" id="CHEBI:58314"/>
        <dbReference type="ChEBI" id="CHEBI:137405"/>
        <dbReference type="EC" id="3.8.1.2"/>
    </reaction>
</comment>
<name>A0ABT6X4P2_9BURK</name>
<dbReference type="Gene3D" id="3.40.50.1000">
    <property type="entry name" value="HAD superfamily/HAD-like"/>
    <property type="match status" value="1"/>
</dbReference>
<evidence type="ECO:0000313" key="4">
    <source>
        <dbReference type="EMBL" id="MDI9233067.1"/>
    </source>
</evidence>
<dbReference type="SUPFAM" id="SSF56784">
    <property type="entry name" value="HAD-like"/>
    <property type="match status" value="1"/>
</dbReference>
<keyword evidence="2 3" id="KW-0378">Hydrolase</keyword>
<evidence type="ECO:0000313" key="5">
    <source>
        <dbReference type="Proteomes" id="UP001431902"/>
    </source>
</evidence>
<dbReference type="SFLD" id="SFLDF00045">
    <property type="entry name" value="2-haloacid_dehalogenase"/>
    <property type="match status" value="1"/>
</dbReference>